<dbReference type="Pfam" id="PF06271">
    <property type="entry name" value="RDD"/>
    <property type="match status" value="1"/>
</dbReference>
<evidence type="ECO:0000256" key="5">
    <source>
        <dbReference type="SAM" id="Phobius"/>
    </source>
</evidence>
<evidence type="ECO:0000256" key="3">
    <source>
        <dbReference type="ARBA" id="ARBA00022989"/>
    </source>
</evidence>
<keyword evidence="4 5" id="KW-0472">Membrane</keyword>
<evidence type="ECO:0000259" key="6">
    <source>
        <dbReference type="Pfam" id="PF06271"/>
    </source>
</evidence>
<keyword evidence="2 5" id="KW-0812">Transmembrane</keyword>
<dbReference type="Proteomes" id="UP000092651">
    <property type="component" value="Unassembled WGS sequence"/>
</dbReference>
<name>A0A1B8ZGY4_9FLAO</name>
<keyword evidence="8" id="KW-1185">Reference proteome</keyword>
<proteinExistence type="predicted"/>
<organism evidence="7 8">
    <name type="scientific">Chryseobacterium artocarpi</name>
    <dbReference type="NCBI Taxonomy" id="1414727"/>
    <lineage>
        <taxon>Bacteria</taxon>
        <taxon>Pseudomonadati</taxon>
        <taxon>Bacteroidota</taxon>
        <taxon>Flavobacteriia</taxon>
        <taxon>Flavobacteriales</taxon>
        <taxon>Weeksellaceae</taxon>
        <taxon>Chryseobacterium group</taxon>
        <taxon>Chryseobacterium</taxon>
    </lineage>
</organism>
<evidence type="ECO:0000313" key="8">
    <source>
        <dbReference type="Proteomes" id="UP000092651"/>
    </source>
</evidence>
<evidence type="ECO:0000313" key="7">
    <source>
        <dbReference type="EMBL" id="OCA70786.1"/>
    </source>
</evidence>
<dbReference type="AlphaFoldDB" id="A0A1B8ZGY4"/>
<evidence type="ECO:0000256" key="1">
    <source>
        <dbReference type="ARBA" id="ARBA00004141"/>
    </source>
</evidence>
<accession>A0A1B8ZGY4</accession>
<feature type="transmembrane region" description="Helical" evidence="5">
    <location>
        <begin position="73"/>
        <end position="92"/>
    </location>
</feature>
<dbReference type="InterPro" id="IPR010432">
    <property type="entry name" value="RDD"/>
</dbReference>
<dbReference type="GO" id="GO:0016020">
    <property type="term" value="C:membrane"/>
    <property type="evidence" value="ECO:0007669"/>
    <property type="project" value="UniProtKB-SubCell"/>
</dbReference>
<evidence type="ECO:0000256" key="2">
    <source>
        <dbReference type="ARBA" id="ARBA00022692"/>
    </source>
</evidence>
<evidence type="ECO:0000256" key="4">
    <source>
        <dbReference type="ARBA" id="ARBA00023136"/>
    </source>
</evidence>
<comment type="caution">
    <text evidence="7">The sequence shown here is derived from an EMBL/GenBank/DDBJ whole genome shotgun (WGS) entry which is preliminary data.</text>
</comment>
<dbReference type="EMBL" id="MAYH01000034">
    <property type="protein sequence ID" value="OCA70786.1"/>
    <property type="molecule type" value="Genomic_DNA"/>
</dbReference>
<dbReference type="RefSeq" id="WP_065395193.1">
    <property type="nucleotide sequence ID" value="NZ_MAYH01000034.1"/>
</dbReference>
<keyword evidence="3 5" id="KW-1133">Transmembrane helix</keyword>
<sequence>MRISELKVHRIIHRPSRITDKHGRRIFEEYEYDFKYNPYFKNSETQRLFAKIIDILPCILILLYFFNLTILKSLLSATALVIMYGTISEAIFGKTLGKKIFKLIVIDDFANTPSLSTSLKRNILCLINLFPTFTEGQDRAGVWGISMNFNMYLNNKFAKTYIVKEKMLKEIEEMLEKQIKQKQ</sequence>
<comment type="subcellular location">
    <subcellularLocation>
        <location evidence="1">Membrane</location>
        <topology evidence="1">Multi-pass membrane protein</topology>
    </subcellularLocation>
</comment>
<protein>
    <recommendedName>
        <fullName evidence="6">RDD domain-containing protein</fullName>
    </recommendedName>
</protein>
<dbReference type="OrthoDB" id="1248189at2"/>
<feature type="transmembrane region" description="Helical" evidence="5">
    <location>
        <begin position="48"/>
        <end position="67"/>
    </location>
</feature>
<gene>
    <name evidence="7" type="ORF">BBI01_12660</name>
</gene>
<feature type="domain" description="RDD" evidence="6">
    <location>
        <begin position="45"/>
        <end position="131"/>
    </location>
</feature>
<reference evidence="7 8" key="1">
    <citation type="submission" date="2016-07" db="EMBL/GenBank/DDBJ databases">
        <authorList>
            <person name="Jeong J.-J."/>
            <person name="Kim D.W."/>
            <person name="Sang M.K."/>
            <person name="Choi I.-G."/>
            <person name="Kim K.D."/>
        </authorList>
    </citation>
    <scope>NUCLEOTIDE SEQUENCE [LARGE SCALE GENOMIC DNA]</scope>
    <source>
        <strain evidence="7 8">UTM-3</strain>
    </source>
</reference>